<reference evidence="2" key="1">
    <citation type="journal article" date="2019" name="Int. J. Syst. Evol. Microbiol.">
        <title>The Global Catalogue of Microorganisms (GCM) 10K type strain sequencing project: providing services to taxonomists for standard genome sequencing and annotation.</title>
        <authorList>
            <consortium name="The Broad Institute Genomics Platform"/>
            <consortium name="The Broad Institute Genome Sequencing Center for Infectious Disease"/>
            <person name="Wu L."/>
            <person name="Ma J."/>
        </authorList>
    </citation>
    <scope>NUCLEOTIDE SEQUENCE [LARGE SCALE GENOMIC DNA]</scope>
    <source>
        <strain evidence="2">KCTC 52274</strain>
    </source>
</reference>
<accession>A0ABW5LJH6</accession>
<keyword evidence="2" id="KW-1185">Reference proteome</keyword>
<gene>
    <name evidence="1" type="ORF">ACFSR1_17805</name>
</gene>
<evidence type="ECO:0000313" key="1">
    <source>
        <dbReference type="EMBL" id="MFD2564542.1"/>
    </source>
</evidence>
<sequence length="252" mass="28947">MTRGLPIIFFLFGLSNVSGQSQRLKGRIIADSLEGFAINIVNYTKKIGATNDQIGYFEIPSEVNDSIIFSSVQYEVISIIVSENDLNNDDFEIQLHPVIQKLDQVNISTVSLSGNIDKDTKYIEIKPFVNNKSLGLPFRDIKQPTQIERKIYTAKSGIIDRPINYLNGTLKKLKRIKALQDLDRLIQKGEASFSLTFFTKDLGLPENLISDFMYYCAEDKYFENLLENTKRLSLLEFFQEKAKLYKKYKEID</sequence>
<dbReference type="RefSeq" id="WP_378294365.1">
    <property type="nucleotide sequence ID" value="NZ_JBHULE010000019.1"/>
</dbReference>
<dbReference type="EMBL" id="JBHULE010000019">
    <property type="protein sequence ID" value="MFD2564542.1"/>
    <property type="molecule type" value="Genomic_DNA"/>
</dbReference>
<protein>
    <recommendedName>
        <fullName evidence="3">Carboxypeptidase-like regulatory domain-containing protein</fullName>
    </recommendedName>
</protein>
<dbReference type="Proteomes" id="UP001597319">
    <property type="component" value="Unassembled WGS sequence"/>
</dbReference>
<evidence type="ECO:0000313" key="2">
    <source>
        <dbReference type="Proteomes" id="UP001597319"/>
    </source>
</evidence>
<evidence type="ECO:0008006" key="3">
    <source>
        <dbReference type="Google" id="ProtNLM"/>
    </source>
</evidence>
<proteinExistence type="predicted"/>
<name>A0ABW5LJH6_9FLAO</name>
<comment type="caution">
    <text evidence="1">The sequence shown here is derived from an EMBL/GenBank/DDBJ whole genome shotgun (WGS) entry which is preliminary data.</text>
</comment>
<organism evidence="1 2">
    <name type="scientific">Aquimarina rubra</name>
    <dbReference type="NCBI Taxonomy" id="1920033"/>
    <lineage>
        <taxon>Bacteria</taxon>
        <taxon>Pseudomonadati</taxon>
        <taxon>Bacteroidota</taxon>
        <taxon>Flavobacteriia</taxon>
        <taxon>Flavobacteriales</taxon>
        <taxon>Flavobacteriaceae</taxon>
        <taxon>Aquimarina</taxon>
    </lineage>
</organism>